<dbReference type="FunFam" id="3.90.550.10:FF:000148">
    <property type="entry name" value="Glg2p"/>
    <property type="match status" value="1"/>
</dbReference>
<dbReference type="InterPro" id="IPR029044">
    <property type="entry name" value="Nucleotide-diphossugar_trans"/>
</dbReference>
<dbReference type="Proteomes" id="UP000501346">
    <property type="component" value="Chromosome SeXI"/>
</dbReference>
<evidence type="ECO:0000256" key="5">
    <source>
        <dbReference type="ARBA" id="ARBA00022554"/>
    </source>
</evidence>
<evidence type="ECO:0000256" key="4">
    <source>
        <dbReference type="ARBA" id="ARBA00022490"/>
    </source>
</evidence>
<comment type="subcellular location">
    <subcellularLocation>
        <location evidence="3">Cytoplasm</location>
    </subcellularLocation>
    <subcellularLocation>
        <location evidence="2">Vacuole</location>
    </subcellularLocation>
</comment>
<dbReference type="EC" id="2.4.1.186" evidence="12"/>
<dbReference type="GO" id="GO:0005978">
    <property type="term" value="P:glycogen biosynthetic process"/>
    <property type="evidence" value="ECO:0007669"/>
    <property type="project" value="UniProtKB-KW"/>
</dbReference>
<comment type="catalytic activity">
    <reaction evidence="14">
        <text>L-tyrosyl-[glycogenin] + UDP-alpha-D-glucose = alpha-D-glucosyl-L-tyrosyl-[glycogenin] + UDP + H(+)</text>
        <dbReference type="Rhea" id="RHEA:23360"/>
        <dbReference type="Rhea" id="RHEA-COMP:14604"/>
        <dbReference type="Rhea" id="RHEA-COMP:14605"/>
        <dbReference type="ChEBI" id="CHEBI:15378"/>
        <dbReference type="ChEBI" id="CHEBI:46858"/>
        <dbReference type="ChEBI" id="CHEBI:58223"/>
        <dbReference type="ChEBI" id="CHEBI:58885"/>
        <dbReference type="ChEBI" id="CHEBI:140573"/>
        <dbReference type="EC" id="2.4.1.186"/>
    </reaction>
</comment>
<feature type="signal peptide" evidence="17">
    <location>
        <begin position="1"/>
        <end position="22"/>
    </location>
</feature>
<gene>
    <name evidence="18" type="ORF">GRS66_009129</name>
</gene>
<keyword evidence="10" id="KW-0464">Manganese</keyword>
<keyword evidence="19" id="KW-1185">Reference proteome</keyword>
<proteinExistence type="inferred from homology"/>
<dbReference type="EMBL" id="CP049008">
    <property type="protein sequence ID" value="QID86497.1"/>
    <property type="molecule type" value="Genomic_DNA"/>
</dbReference>
<feature type="compositionally biased region" description="Basic and acidic residues" evidence="16">
    <location>
        <begin position="380"/>
        <end position="398"/>
    </location>
</feature>
<evidence type="ECO:0000256" key="16">
    <source>
        <dbReference type="SAM" id="MobiDB-lite"/>
    </source>
</evidence>
<dbReference type="OrthoDB" id="2014201at2759"/>
<feature type="chain" id="PRO_5025580823" description="glycogenin glucosyltransferase" evidence="17">
    <location>
        <begin position="23"/>
        <end position="559"/>
    </location>
</feature>
<dbReference type="PANTHER" id="PTHR11183">
    <property type="entry name" value="GLYCOGENIN SUBFAMILY MEMBER"/>
    <property type="match status" value="1"/>
</dbReference>
<evidence type="ECO:0000256" key="10">
    <source>
        <dbReference type="ARBA" id="ARBA00023211"/>
    </source>
</evidence>
<comment type="cofactor">
    <cofactor evidence="1">
        <name>Mn(2+)</name>
        <dbReference type="ChEBI" id="CHEBI:29035"/>
    </cofactor>
</comment>
<feature type="region of interest" description="Disordered" evidence="16">
    <location>
        <begin position="380"/>
        <end position="444"/>
    </location>
</feature>
<keyword evidence="4" id="KW-0963">Cytoplasm</keyword>
<evidence type="ECO:0000256" key="7">
    <source>
        <dbReference type="ARBA" id="ARBA00022723"/>
    </source>
</evidence>
<evidence type="ECO:0000256" key="17">
    <source>
        <dbReference type="SAM" id="SignalP"/>
    </source>
</evidence>
<feature type="compositionally biased region" description="Polar residues" evidence="16">
    <location>
        <begin position="306"/>
        <end position="319"/>
    </location>
</feature>
<feature type="compositionally biased region" description="Polar residues" evidence="16">
    <location>
        <begin position="427"/>
        <end position="436"/>
    </location>
</feature>
<feature type="compositionally biased region" description="Basic and acidic residues" evidence="16">
    <location>
        <begin position="327"/>
        <end position="343"/>
    </location>
</feature>
<evidence type="ECO:0000256" key="9">
    <source>
        <dbReference type="ARBA" id="ARBA00023180"/>
    </source>
</evidence>
<keyword evidence="6" id="KW-0808">Transferase</keyword>
<evidence type="ECO:0000256" key="11">
    <source>
        <dbReference type="ARBA" id="ARBA00038162"/>
    </source>
</evidence>
<comment type="function">
    <text evidence="15">Self-glucosylating initiator of glycogen synthesis. It catalyzes the formation of a short alpha (1,4)-glucosyl chain covalently attached via a glucose 1-O-tyrosyl linkage to internal tyrosine residues and these chains act as primers for the elongation reaction catalyzed by glycogen synthase. Capable of transferring glucosyl residues to unbound acceptors such as free oligoglucans or oligoglucan derivatives.</text>
</comment>
<evidence type="ECO:0000256" key="2">
    <source>
        <dbReference type="ARBA" id="ARBA00004116"/>
    </source>
</evidence>
<feature type="region of interest" description="Disordered" evidence="16">
    <location>
        <begin position="306"/>
        <end position="343"/>
    </location>
</feature>
<keyword evidence="17" id="KW-0732">Signal</keyword>
<dbReference type="Pfam" id="PF01501">
    <property type="entry name" value="Glyco_transf_8"/>
    <property type="match status" value="1"/>
</dbReference>
<evidence type="ECO:0000313" key="18">
    <source>
        <dbReference type="EMBL" id="QID86497.1"/>
    </source>
</evidence>
<feature type="compositionally biased region" description="Basic and acidic residues" evidence="16">
    <location>
        <begin position="407"/>
        <end position="426"/>
    </location>
</feature>
<evidence type="ECO:0000256" key="1">
    <source>
        <dbReference type="ARBA" id="ARBA00001936"/>
    </source>
</evidence>
<evidence type="ECO:0000256" key="14">
    <source>
        <dbReference type="ARBA" id="ARBA00052293"/>
    </source>
</evidence>
<comment type="catalytic activity">
    <reaction evidence="13">
        <text>[1,4-alpha-D-glucosyl](n)-L-tyrosyl-[glycogenin] + UDP-alpha-D-glucose = [1,4-alpha-D-glucosyl](n+1)-L-tyrosyl-[glycogenin] + UDP + H(+)</text>
        <dbReference type="Rhea" id="RHEA:56560"/>
        <dbReference type="Rhea" id="RHEA-COMP:14606"/>
        <dbReference type="Rhea" id="RHEA-COMP:14607"/>
        <dbReference type="ChEBI" id="CHEBI:15378"/>
        <dbReference type="ChEBI" id="CHEBI:58223"/>
        <dbReference type="ChEBI" id="CHEBI:58885"/>
        <dbReference type="ChEBI" id="CHEBI:140574"/>
        <dbReference type="EC" id="2.4.1.186"/>
    </reaction>
</comment>
<organism evidence="18 19">
    <name type="scientific">Saccharomyces pastorianus</name>
    <name type="common">Lager yeast</name>
    <name type="synonym">Saccharomyces cerevisiae x Saccharomyces eubayanus</name>
    <dbReference type="NCBI Taxonomy" id="27292"/>
    <lineage>
        <taxon>Eukaryota</taxon>
        <taxon>Fungi</taxon>
        <taxon>Dikarya</taxon>
        <taxon>Ascomycota</taxon>
        <taxon>Saccharomycotina</taxon>
        <taxon>Saccharomycetes</taxon>
        <taxon>Saccharomycetales</taxon>
        <taxon>Saccharomycetaceae</taxon>
        <taxon>Saccharomyces</taxon>
    </lineage>
</organism>
<dbReference type="CDD" id="cd02537">
    <property type="entry name" value="GT8_Glycogenin"/>
    <property type="match status" value="1"/>
</dbReference>
<evidence type="ECO:0000256" key="8">
    <source>
        <dbReference type="ARBA" id="ARBA00023056"/>
    </source>
</evidence>
<reference evidence="18 19" key="1">
    <citation type="journal article" date="2019" name="BMC Genomics">
        <title>Chromosome level assembly and comparative genome analysis confirm lager-brewing yeasts originated from a single hybridization.</title>
        <authorList>
            <person name="Salazar A.N."/>
            <person name="Gorter de Vries A.R."/>
            <person name="van den Broek M."/>
            <person name="Brouwers N."/>
            <person name="de la Torre Cortes P."/>
            <person name="Kuijpers N.G.A."/>
            <person name="Daran J.G."/>
            <person name="Abeel T."/>
        </authorList>
    </citation>
    <scope>NUCLEOTIDE SEQUENCE [LARGE SCALE GENOMIC DNA]</scope>
    <source>
        <strain evidence="18 19">CBS 1483</strain>
    </source>
</reference>
<feature type="region of interest" description="Disordered" evidence="16">
    <location>
        <begin position="510"/>
        <end position="534"/>
    </location>
</feature>
<evidence type="ECO:0000256" key="12">
    <source>
        <dbReference type="ARBA" id="ARBA00038934"/>
    </source>
</evidence>
<keyword evidence="5" id="KW-0926">Vacuole</keyword>
<accession>A0A6C1ECN2</accession>
<keyword evidence="8" id="KW-0320">Glycogen biosynthesis</keyword>
<protein>
    <recommendedName>
        <fullName evidence="12">glycogenin glucosyltransferase</fullName>
        <ecNumber evidence="12">2.4.1.186</ecNumber>
    </recommendedName>
</protein>
<name>A0A6C1ECN2_SACPS</name>
<comment type="similarity">
    <text evidence="11">Belongs to the glycosyltransferase 8 family. Glycogenin subfamily.</text>
</comment>
<evidence type="ECO:0000256" key="15">
    <source>
        <dbReference type="ARBA" id="ARBA00059480"/>
    </source>
</evidence>
<keyword evidence="7" id="KW-0479">Metal-binding</keyword>
<evidence type="ECO:0000256" key="6">
    <source>
        <dbReference type="ARBA" id="ARBA00022679"/>
    </source>
</evidence>
<keyword evidence="9" id="KW-0325">Glycoprotein</keyword>
<dbReference type="SUPFAM" id="SSF53448">
    <property type="entry name" value="Nucleotide-diphospho-sugar transferases"/>
    <property type="match status" value="1"/>
</dbReference>
<feature type="compositionally biased region" description="Basic and acidic residues" evidence="16">
    <location>
        <begin position="510"/>
        <end position="523"/>
    </location>
</feature>
<dbReference type="GO" id="GO:0008466">
    <property type="term" value="F:glycogenin glucosyltransferase activity"/>
    <property type="evidence" value="ECO:0007669"/>
    <property type="project" value="UniProtKB-EC"/>
</dbReference>
<dbReference type="GO" id="GO:0046872">
    <property type="term" value="F:metal ion binding"/>
    <property type="evidence" value="ECO:0007669"/>
    <property type="project" value="UniProtKB-KW"/>
</dbReference>
<dbReference type="Gene3D" id="3.90.550.10">
    <property type="entry name" value="Spore Coat Polysaccharide Biosynthesis Protein SpsA, Chain A"/>
    <property type="match status" value="1"/>
</dbReference>
<evidence type="ECO:0000256" key="13">
    <source>
        <dbReference type="ARBA" id="ARBA00050886"/>
    </source>
</evidence>
<dbReference type="InterPro" id="IPR050587">
    <property type="entry name" value="GNT1/Glycosyltrans_8"/>
</dbReference>
<evidence type="ECO:0000256" key="3">
    <source>
        <dbReference type="ARBA" id="ARBA00004496"/>
    </source>
</evidence>
<sequence length="559" mass="63717">MCRKLAIVTLLYSADYLPGVFALGHQVNKLLKEAGRKDRIDACLVVTTPLFNDILSDLAKDLLKTIYDDIVLVNPLECQDESIQRNSENLALLERPELSFALIKARLWELTQYEQVLYLDSDTLPLKKDFLRLFDIMSKQTKLQIGAVADIGWPDIFNSGVMMLIPDADTASVLQNYVIENTSIDGADQGILNQFFNQNCCTDELLKESFPREWVQLSFTYNVTTPNLGYESSPAMNYFKPTIKLIHFIGQHKPWSLWSQTNFVRNEYNTQWNGVYEDFKQENKLVDDVSKIDISDFNEDNNVQTASQETIPQTASSGAIPQDNDFSTEKEVETIDTKQEDTRVQLNKPAPVPVPLNFTEWLTTFINKDNVNSQAMNKMHEHEGNDSGFDKDDAKSDEDIYVNNSDAKPDQESIADKNDAKSDQDGHVNNNDSNPDQESHADVTQDPITYKDDISEDIEPPVPTEDDVKLLEQDEEGYDEFLLDVCDADAINNEEGEDFDVGKVGRSVEDALEKENPTEDEPKNSPQEMPNFRFDWEDSDYLSKVERYFPDDVFEYAVE</sequence>
<dbReference type="AlphaFoldDB" id="A0A6C1ECN2"/>
<dbReference type="GO" id="GO:0005773">
    <property type="term" value="C:vacuole"/>
    <property type="evidence" value="ECO:0007669"/>
    <property type="project" value="UniProtKB-SubCell"/>
</dbReference>
<evidence type="ECO:0000313" key="19">
    <source>
        <dbReference type="Proteomes" id="UP000501346"/>
    </source>
</evidence>
<dbReference type="InterPro" id="IPR002495">
    <property type="entry name" value="Glyco_trans_8"/>
</dbReference>